<dbReference type="InterPro" id="IPR051311">
    <property type="entry name" value="DedA_domain"/>
</dbReference>
<dbReference type="GO" id="GO:0005886">
    <property type="term" value="C:plasma membrane"/>
    <property type="evidence" value="ECO:0007669"/>
    <property type="project" value="UniProtKB-ARBA"/>
</dbReference>
<dbReference type="RefSeq" id="WP_025902909.1">
    <property type="nucleotide sequence ID" value="NZ_ATMJ01000033.1"/>
</dbReference>
<keyword evidence="1" id="KW-1133">Transmembrane helix</keyword>
<dbReference type="InterPro" id="IPR032816">
    <property type="entry name" value="VTT_dom"/>
</dbReference>
<feature type="transmembrane region" description="Helical" evidence="1">
    <location>
        <begin position="165"/>
        <end position="182"/>
    </location>
</feature>
<feature type="transmembrane region" description="Helical" evidence="1">
    <location>
        <begin position="12"/>
        <end position="34"/>
    </location>
</feature>
<dbReference type="EMBL" id="JMPR01000041">
    <property type="protein sequence ID" value="KFD18061.1"/>
    <property type="molecule type" value="Genomic_DNA"/>
</dbReference>
<protein>
    <submittedName>
        <fullName evidence="3">DedA family inner membrane protein</fullName>
    </submittedName>
</protein>
<dbReference type="OrthoDB" id="948134at2"/>
<feature type="transmembrane region" description="Helical" evidence="1">
    <location>
        <begin position="40"/>
        <end position="65"/>
    </location>
</feature>
<dbReference type="Proteomes" id="UP000028602">
    <property type="component" value="Unassembled WGS sequence"/>
</dbReference>
<feature type="domain" description="VTT" evidence="2">
    <location>
        <begin position="25"/>
        <end position="145"/>
    </location>
</feature>
<proteinExistence type="predicted"/>
<dbReference type="eggNOG" id="COG0586">
    <property type="taxonomic scope" value="Bacteria"/>
</dbReference>
<name>A0A085JC65_9GAMM</name>
<feature type="transmembrane region" description="Helical" evidence="1">
    <location>
        <begin position="125"/>
        <end position="145"/>
    </location>
</feature>
<evidence type="ECO:0000313" key="3">
    <source>
        <dbReference type="EMBL" id="KFD18061.1"/>
    </source>
</evidence>
<dbReference type="AlphaFoldDB" id="A0A085JC65"/>
<organism evidence="3 4">
    <name type="scientific">Tatumella ptyseos ATCC 33301</name>
    <dbReference type="NCBI Taxonomy" id="1005995"/>
    <lineage>
        <taxon>Bacteria</taxon>
        <taxon>Pseudomonadati</taxon>
        <taxon>Pseudomonadota</taxon>
        <taxon>Gammaproteobacteria</taxon>
        <taxon>Enterobacterales</taxon>
        <taxon>Erwiniaceae</taxon>
        <taxon>Tatumella</taxon>
    </lineage>
</organism>
<accession>A0A085JC65</accession>
<evidence type="ECO:0000259" key="2">
    <source>
        <dbReference type="Pfam" id="PF09335"/>
    </source>
</evidence>
<evidence type="ECO:0000256" key="1">
    <source>
        <dbReference type="SAM" id="Phobius"/>
    </source>
</evidence>
<keyword evidence="4" id="KW-1185">Reference proteome</keyword>
<dbReference type="PANTHER" id="PTHR42709:SF2">
    <property type="entry name" value="INNER MEMBRANE PROTEIN YOHD"/>
    <property type="match status" value="1"/>
</dbReference>
<evidence type="ECO:0000313" key="4">
    <source>
        <dbReference type="Proteomes" id="UP000028602"/>
    </source>
</evidence>
<keyword evidence="1" id="KW-0812">Transmembrane</keyword>
<dbReference type="Pfam" id="PF09335">
    <property type="entry name" value="VTT_dom"/>
    <property type="match status" value="1"/>
</dbReference>
<keyword evidence="1" id="KW-0472">Membrane</keyword>
<dbReference type="PANTHER" id="PTHR42709">
    <property type="entry name" value="ALKALINE PHOSPHATASE LIKE PROTEIN"/>
    <property type="match status" value="1"/>
</dbReference>
<sequence>MHIDINSLISHYGYLALLIGCVAEGETFVLLGGVAAHKGLLHFSGVVAAAMAGGIIGDQLLYWLGKRYGTRIISRFTNHQDKVEKARQLIHRYPSLFVIGVRFMYGFRIIGPIIIGSSQLSPRRFLIFNVIGAFIWAMLFVSLGYFAGKLIAPWLDKLDNYLKPLFWVAGLLVVLYIVWKGIRFLKQRKQQ</sequence>
<reference evidence="3 4" key="1">
    <citation type="submission" date="2014-05" db="EMBL/GenBank/DDBJ databases">
        <title>ATOL: Assembling a taxonomically balanced genome-scale reconstruction of the evolutionary history of the Enterobacteriaceae.</title>
        <authorList>
            <person name="Plunkett G.III."/>
            <person name="Neeno-Eckwall E.C."/>
            <person name="Glasner J.D."/>
            <person name="Perna N.T."/>
        </authorList>
    </citation>
    <scope>NUCLEOTIDE SEQUENCE [LARGE SCALE GENOMIC DNA]</scope>
    <source>
        <strain evidence="3 4">ATCC 33301</strain>
    </source>
</reference>
<gene>
    <name evidence="3" type="primary">yohD</name>
    <name evidence="3" type="ORF">GTPT_2793</name>
</gene>
<comment type="caution">
    <text evidence="3">The sequence shown here is derived from an EMBL/GenBank/DDBJ whole genome shotgun (WGS) entry which is preliminary data.</text>
</comment>